<sequence>MSSTSVTSSAAGRVLVIGIDGTRLDVLRASATPALDTIAEAGFLAPVLIDDATPTWSGPCWATIATGVPATRHGIYGNDFTGHRLADHPDFLTVAAAAGLRSYLSVGSWAPLATTADGGPLFAAPSRLTYSTFGHDCERGDAAAVADAVRVLADEDVHVAFVYLGDPDETAHELGVDADYVAAVERADTRVDLLLAALRSRPMYEAERWTVIAVTDHGHVDEGGHGGDSDVERTAWIAAAGPGIAAGAEVGGLRHVDVAAQVYSVLGLEAQAAALGVEGRVFGAVAAV</sequence>
<dbReference type="RefSeq" id="WP_344660169.1">
    <property type="nucleotide sequence ID" value="NZ_BAAAQM010000037.1"/>
</dbReference>
<dbReference type="EMBL" id="BAAAQM010000037">
    <property type="protein sequence ID" value="GAA1986666.1"/>
    <property type="molecule type" value="Genomic_DNA"/>
</dbReference>
<evidence type="ECO:0000313" key="2">
    <source>
        <dbReference type="Proteomes" id="UP001499854"/>
    </source>
</evidence>
<accession>A0ABN2SIJ9</accession>
<proteinExistence type="predicted"/>
<dbReference type="Pfam" id="PF01663">
    <property type="entry name" value="Phosphodiest"/>
    <property type="match status" value="1"/>
</dbReference>
<dbReference type="InterPro" id="IPR002591">
    <property type="entry name" value="Phosphodiest/P_Trfase"/>
</dbReference>
<dbReference type="PANTHER" id="PTHR10151">
    <property type="entry name" value="ECTONUCLEOTIDE PYROPHOSPHATASE/PHOSPHODIESTERASE"/>
    <property type="match status" value="1"/>
</dbReference>
<organism evidence="1 2">
    <name type="scientific">Catenulispora subtropica</name>
    <dbReference type="NCBI Taxonomy" id="450798"/>
    <lineage>
        <taxon>Bacteria</taxon>
        <taxon>Bacillati</taxon>
        <taxon>Actinomycetota</taxon>
        <taxon>Actinomycetes</taxon>
        <taxon>Catenulisporales</taxon>
        <taxon>Catenulisporaceae</taxon>
        <taxon>Catenulispora</taxon>
    </lineage>
</organism>
<keyword evidence="2" id="KW-1185">Reference proteome</keyword>
<evidence type="ECO:0000313" key="1">
    <source>
        <dbReference type="EMBL" id="GAA1986666.1"/>
    </source>
</evidence>
<protein>
    <submittedName>
        <fullName evidence="1">Alkaline phosphatase family protein</fullName>
    </submittedName>
</protein>
<dbReference type="InterPro" id="IPR017850">
    <property type="entry name" value="Alkaline_phosphatase_core_sf"/>
</dbReference>
<reference evidence="1 2" key="1">
    <citation type="journal article" date="2019" name="Int. J. Syst. Evol. Microbiol.">
        <title>The Global Catalogue of Microorganisms (GCM) 10K type strain sequencing project: providing services to taxonomists for standard genome sequencing and annotation.</title>
        <authorList>
            <consortium name="The Broad Institute Genomics Platform"/>
            <consortium name="The Broad Institute Genome Sequencing Center for Infectious Disease"/>
            <person name="Wu L."/>
            <person name="Ma J."/>
        </authorList>
    </citation>
    <scope>NUCLEOTIDE SEQUENCE [LARGE SCALE GENOMIC DNA]</scope>
    <source>
        <strain evidence="1 2">JCM 16013</strain>
    </source>
</reference>
<dbReference type="PANTHER" id="PTHR10151:SF120">
    <property type="entry name" value="BIS(5'-ADENOSYL)-TRIPHOSPHATASE"/>
    <property type="match status" value="1"/>
</dbReference>
<name>A0ABN2SIJ9_9ACTN</name>
<comment type="caution">
    <text evidence="1">The sequence shown here is derived from an EMBL/GenBank/DDBJ whole genome shotgun (WGS) entry which is preliminary data.</text>
</comment>
<gene>
    <name evidence="1" type="ORF">GCM10009838_56590</name>
</gene>
<dbReference type="Gene3D" id="3.40.720.10">
    <property type="entry name" value="Alkaline Phosphatase, subunit A"/>
    <property type="match status" value="1"/>
</dbReference>
<dbReference type="SUPFAM" id="SSF53649">
    <property type="entry name" value="Alkaline phosphatase-like"/>
    <property type="match status" value="1"/>
</dbReference>
<dbReference type="Proteomes" id="UP001499854">
    <property type="component" value="Unassembled WGS sequence"/>
</dbReference>